<dbReference type="PANTHER" id="PTHR11803">
    <property type="entry name" value="2-IMINOBUTANOATE/2-IMINOPROPANOATE DEAMINASE RIDA"/>
    <property type="match status" value="1"/>
</dbReference>
<accession>A0A1G6KVY4</accession>
<dbReference type="GO" id="GO:0019239">
    <property type="term" value="F:deaminase activity"/>
    <property type="evidence" value="ECO:0007669"/>
    <property type="project" value="TreeGrafter"/>
</dbReference>
<dbReference type="SUPFAM" id="SSF55298">
    <property type="entry name" value="YjgF-like"/>
    <property type="match status" value="1"/>
</dbReference>
<dbReference type="GO" id="GO:0005829">
    <property type="term" value="C:cytosol"/>
    <property type="evidence" value="ECO:0007669"/>
    <property type="project" value="TreeGrafter"/>
</dbReference>
<evidence type="ECO:0000313" key="3">
    <source>
        <dbReference type="Proteomes" id="UP000198925"/>
    </source>
</evidence>
<name>A0A1G6KVY4_9PROT</name>
<organism evidence="2 3">
    <name type="scientific">Belnapia rosea</name>
    <dbReference type="NCBI Taxonomy" id="938405"/>
    <lineage>
        <taxon>Bacteria</taxon>
        <taxon>Pseudomonadati</taxon>
        <taxon>Pseudomonadota</taxon>
        <taxon>Alphaproteobacteria</taxon>
        <taxon>Acetobacterales</taxon>
        <taxon>Roseomonadaceae</taxon>
        <taxon>Belnapia</taxon>
    </lineage>
</organism>
<dbReference type="InterPro" id="IPR035959">
    <property type="entry name" value="RutC-like_sf"/>
</dbReference>
<dbReference type="EMBL" id="FMZX01000001">
    <property type="protein sequence ID" value="SDC35107.1"/>
    <property type="molecule type" value="Genomic_DNA"/>
</dbReference>
<dbReference type="STRING" id="938405.SAMN02927895_03876"/>
<gene>
    <name evidence="2" type="ORF">SAMN04487779_1001663</name>
</gene>
<dbReference type="InterPro" id="IPR006175">
    <property type="entry name" value="YjgF/YER057c/UK114"/>
</dbReference>
<dbReference type="AlphaFoldDB" id="A0A1G6KVY4"/>
<dbReference type="Pfam" id="PF01042">
    <property type="entry name" value="Ribonuc_L-PSP"/>
    <property type="match status" value="1"/>
</dbReference>
<dbReference type="PANTHER" id="PTHR11803:SF58">
    <property type="entry name" value="PROTEIN HMF1-RELATED"/>
    <property type="match status" value="1"/>
</dbReference>
<keyword evidence="3" id="KW-1185">Reference proteome</keyword>
<proteinExistence type="inferred from homology"/>
<protein>
    <submittedName>
        <fullName evidence="2">Aminoacrylate peracid reductase</fullName>
    </submittedName>
</protein>
<dbReference type="RefSeq" id="WP_090660407.1">
    <property type="nucleotide sequence ID" value="NZ_FMZX01000001.1"/>
</dbReference>
<comment type="similarity">
    <text evidence="1">Belongs to the RutC family.</text>
</comment>
<reference evidence="2 3" key="1">
    <citation type="submission" date="2016-10" db="EMBL/GenBank/DDBJ databases">
        <authorList>
            <person name="de Groot N.N."/>
        </authorList>
    </citation>
    <scope>NUCLEOTIDE SEQUENCE [LARGE SCALE GENOMIC DNA]</scope>
    <source>
        <strain evidence="2 3">CPCC 100156</strain>
    </source>
</reference>
<evidence type="ECO:0000313" key="2">
    <source>
        <dbReference type="EMBL" id="SDC35107.1"/>
    </source>
</evidence>
<evidence type="ECO:0000256" key="1">
    <source>
        <dbReference type="ARBA" id="ARBA00010552"/>
    </source>
</evidence>
<dbReference type="Gene3D" id="3.30.1330.40">
    <property type="entry name" value="RutC-like"/>
    <property type="match status" value="1"/>
</dbReference>
<sequence>MPIEPIIPPGSPPPLAPYSPGTKAGGFLYVSGTLAIGPNGETMGIGDAAAQTRYVLDSIKAVLEAGGGSLKSVVFNQIFLKDLADYASMNAVYKEYFPEAPPARYCIQAPLVRPDFLVEIATTAYVGD</sequence>
<dbReference type="CDD" id="cd00448">
    <property type="entry name" value="YjgF_YER057c_UK114_family"/>
    <property type="match status" value="1"/>
</dbReference>
<dbReference type="Proteomes" id="UP000198925">
    <property type="component" value="Unassembled WGS sequence"/>
</dbReference>